<accession>A0A8X6YNL8</accession>
<dbReference type="Proteomes" id="UP000886998">
    <property type="component" value="Unassembled WGS sequence"/>
</dbReference>
<gene>
    <name evidence="1" type="ORF">TNIN_385271</name>
</gene>
<evidence type="ECO:0000313" key="1">
    <source>
        <dbReference type="EMBL" id="GFY74191.1"/>
    </source>
</evidence>
<evidence type="ECO:0000313" key="2">
    <source>
        <dbReference type="Proteomes" id="UP000886998"/>
    </source>
</evidence>
<sequence>MKFIEEWTNYTTGRRQSGVNEDFNVGFLIIQNLVMSIRRTKLLLWRRLNFGCLLKNISLILQAEDLLMKRTNRFDFNNREIYVLLAIKIKNRNPRKELFRMNRVLSSIGDMGIGVQGVKLLKANTLQPLVEWFSLKVGALWSEECFPGILWVHSPLWKAR</sequence>
<protein>
    <submittedName>
        <fullName evidence="1">Uncharacterized protein</fullName>
    </submittedName>
</protein>
<name>A0A8X6YNL8_9ARAC</name>
<proteinExistence type="predicted"/>
<dbReference type="AlphaFoldDB" id="A0A8X6YNL8"/>
<comment type="caution">
    <text evidence="1">The sequence shown here is derived from an EMBL/GenBank/DDBJ whole genome shotgun (WGS) entry which is preliminary data.</text>
</comment>
<reference evidence="1" key="1">
    <citation type="submission" date="2020-08" db="EMBL/GenBank/DDBJ databases">
        <title>Multicomponent nature underlies the extraordinary mechanical properties of spider dragline silk.</title>
        <authorList>
            <person name="Kono N."/>
            <person name="Nakamura H."/>
            <person name="Mori M."/>
            <person name="Yoshida Y."/>
            <person name="Ohtoshi R."/>
            <person name="Malay A.D."/>
            <person name="Moran D.A.P."/>
            <person name="Tomita M."/>
            <person name="Numata K."/>
            <person name="Arakawa K."/>
        </authorList>
    </citation>
    <scope>NUCLEOTIDE SEQUENCE</scope>
</reference>
<organism evidence="1 2">
    <name type="scientific">Trichonephila inaurata madagascariensis</name>
    <dbReference type="NCBI Taxonomy" id="2747483"/>
    <lineage>
        <taxon>Eukaryota</taxon>
        <taxon>Metazoa</taxon>
        <taxon>Ecdysozoa</taxon>
        <taxon>Arthropoda</taxon>
        <taxon>Chelicerata</taxon>
        <taxon>Arachnida</taxon>
        <taxon>Araneae</taxon>
        <taxon>Araneomorphae</taxon>
        <taxon>Entelegynae</taxon>
        <taxon>Araneoidea</taxon>
        <taxon>Nephilidae</taxon>
        <taxon>Trichonephila</taxon>
        <taxon>Trichonephila inaurata</taxon>
    </lineage>
</organism>
<dbReference type="EMBL" id="BMAV01020586">
    <property type="protein sequence ID" value="GFY74191.1"/>
    <property type="molecule type" value="Genomic_DNA"/>
</dbReference>
<keyword evidence="2" id="KW-1185">Reference proteome</keyword>